<gene>
    <name evidence="3" type="ORF">C8A04DRAFT_9750</name>
</gene>
<evidence type="ECO:0000259" key="2">
    <source>
        <dbReference type="Pfam" id="PF12898"/>
    </source>
</evidence>
<feature type="compositionally biased region" description="Polar residues" evidence="1">
    <location>
        <begin position="249"/>
        <end position="264"/>
    </location>
</feature>
<feature type="region of interest" description="Disordered" evidence="1">
    <location>
        <begin position="215"/>
        <end position="236"/>
    </location>
</feature>
<feature type="region of interest" description="Disordered" evidence="1">
    <location>
        <begin position="133"/>
        <end position="176"/>
    </location>
</feature>
<dbReference type="EMBL" id="MU853561">
    <property type="protein sequence ID" value="KAK4146472.1"/>
    <property type="molecule type" value="Genomic_DNA"/>
</dbReference>
<comment type="caution">
    <text evidence="3">The sequence shown here is derived from an EMBL/GenBank/DDBJ whole genome shotgun (WGS) entry which is preliminary data.</text>
</comment>
<dbReference type="AlphaFoldDB" id="A0AAN6V838"/>
<feature type="domain" description="Stc1" evidence="2">
    <location>
        <begin position="7"/>
        <end position="87"/>
    </location>
</feature>
<dbReference type="InterPro" id="IPR024630">
    <property type="entry name" value="Stc1"/>
</dbReference>
<feature type="region of interest" description="Disordered" evidence="1">
    <location>
        <begin position="249"/>
        <end position="287"/>
    </location>
</feature>
<accession>A0AAN6V838</accession>
<name>A0AAN6V838_9PEZI</name>
<evidence type="ECO:0000313" key="3">
    <source>
        <dbReference type="EMBL" id="KAK4146472.1"/>
    </source>
</evidence>
<reference evidence="3" key="1">
    <citation type="journal article" date="2023" name="Mol. Phylogenet. Evol.">
        <title>Genome-scale phylogeny and comparative genomics of the fungal order Sordariales.</title>
        <authorList>
            <person name="Hensen N."/>
            <person name="Bonometti L."/>
            <person name="Westerberg I."/>
            <person name="Brannstrom I.O."/>
            <person name="Guillou S."/>
            <person name="Cros-Aarteil S."/>
            <person name="Calhoun S."/>
            <person name="Haridas S."/>
            <person name="Kuo A."/>
            <person name="Mondo S."/>
            <person name="Pangilinan J."/>
            <person name="Riley R."/>
            <person name="LaButti K."/>
            <person name="Andreopoulos B."/>
            <person name="Lipzen A."/>
            <person name="Chen C."/>
            <person name="Yan M."/>
            <person name="Daum C."/>
            <person name="Ng V."/>
            <person name="Clum A."/>
            <person name="Steindorff A."/>
            <person name="Ohm R.A."/>
            <person name="Martin F."/>
            <person name="Silar P."/>
            <person name="Natvig D.O."/>
            <person name="Lalanne C."/>
            <person name="Gautier V."/>
            <person name="Ament-Velasquez S.L."/>
            <person name="Kruys A."/>
            <person name="Hutchinson M.I."/>
            <person name="Powell A.J."/>
            <person name="Barry K."/>
            <person name="Miller A.N."/>
            <person name="Grigoriev I.V."/>
            <person name="Debuchy R."/>
            <person name="Gladieux P."/>
            <person name="Hiltunen Thoren M."/>
            <person name="Johannesson H."/>
        </authorList>
    </citation>
    <scope>NUCLEOTIDE SEQUENCE</scope>
    <source>
        <strain evidence="3">CBS 141.50</strain>
    </source>
</reference>
<dbReference type="Proteomes" id="UP001302676">
    <property type="component" value="Unassembled WGS sequence"/>
</dbReference>
<dbReference type="GeneID" id="87822224"/>
<evidence type="ECO:0000256" key="1">
    <source>
        <dbReference type="SAM" id="MobiDB-lite"/>
    </source>
</evidence>
<reference evidence="3" key="2">
    <citation type="submission" date="2023-05" db="EMBL/GenBank/DDBJ databases">
        <authorList>
            <consortium name="Lawrence Berkeley National Laboratory"/>
            <person name="Steindorff A."/>
            <person name="Hensen N."/>
            <person name="Bonometti L."/>
            <person name="Westerberg I."/>
            <person name="Brannstrom I.O."/>
            <person name="Guillou S."/>
            <person name="Cros-Aarteil S."/>
            <person name="Calhoun S."/>
            <person name="Haridas S."/>
            <person name="Kuo A."/>
            <person name="Mondo S."/>
            <person name="Pangilinan J."/>
            <person name="Riley R."/>
            <person name="Labutti K."/>
            <person name="Andreopoulos B."/>
            <person name="Lipzen A."/>
            <person name="Chen C."/>
            <person name="Yanf M."/>
            <person name="Daum C."/>
            <person name="Ng V."/>
            <person name="Clum A."/>
            <person name="Ohm R."/>
            <person name="Martin F."/>
            <person name="Silar P."/>
            <person name="Natvig D."/>
            <person name="Lalanne C."/>
            <person name="Gautier V."/>
            <person name="Ament-Velasquez S.L."/>
            <person name="Kruys A."/>
            <person name="Hutchinson M.I."/>
            <person name="Powell A.J."/>
            <person name="Barry K."/>
            <person name="Miller A.N."/>
            <person name="Grigoriev I.V."/>
            <person name="Debuchy R."/>
            <person name="Gladieux P."/>
            <person name="Thoren M.H."/>
            <person name="Johannesson H."/>
        </authorList>
    </citation>
    <scope>NUCLEOTIDE SEQUENCE</scope>
    <source>
        <strain evidence="3">CBS 141.50</strain>
    </source>
</reference>
<keyword evidence="4" id="KW-1185">Reference proteome</keyword>
<dbReference type="Pfam" id="PF12898">
    <property type="entry name" value="Stc1"/>
    <property type="match status" value="1"/>
</dbReference>
<sequence length="318" mass="34833">MSADRLRCENGEWKTRAEFSHRQLEKYDRLARRGGASPSKTGIHCTDHSNQPVRELKCLGPCLRTRDLRFFSKSTRSKGQNWCIDCNDWRLKTEAGEALPAPGGQLSAEEMHPGAFFRTHAAAAQEVLTENAPSEYDGGLDNMSTVGSTVTSQSQYQDRSGEGPGMRASPSETGTFKRAPHWLIPDMGSLSINKPMSSSATVTDNASVADSSAATVSARDNGPQRPGVPFNAWGPDGEFARKLKTPTEVTGSSRITGTSANTARTGRPVNLGRKGWARPPTRKQMPQLPDYLRYDIPPATNDYDEFDRDLEDDIIAVN</sequence>
<feature type="compositionally biased region" description="Low complexity" evidence="1">
    <location>
        <begin position="144"/>
        <end position="155"/>
    </location>
</feature>
<evidence type="ECO:0000313" key="4">
    <source>
        <dbReference type="Proteomes" id="UP001302676"/>
    </source>
</evidence>
<organism evidence="3 4">
    <name type="scientific">Dichotomopilus funicola</name>
    <dbReference type="NCBI Taxonomy" id="1934379"/>
    <lineage>
        <taxon>Eukaryota</taxon>
        <taxon>Fungi</taxon>
        <taxon>Dikarya</taxon>
        <taxon>Ascomycota</taxon>
        <taxon>Pezizomycotina</taxon>
        <taxon>Sordariomycetes</taxon>
        <taxon>Sordariomycetidae</taxon>
        <taxon>Sordariales</taxon>
        <taxon>Chaetomiaceae</taxon>
        <taxon>Dichotomopilus</taxon>
    </lineage>
</organism>
<protein>
    <recommendedName>
        <fullName evidence="2">Stc1 domain-containing protein</fullName>
    </recommendedName>
</protein>
<proteinExistence type="predicted"/>
<dbReference type="RefSeq" id="XP_062639843.1">
    <property type="nucleotide sequence ID" value="XM_062785611.1"/>
</dbReference>